<evidence type="ECO:0000256" key="6">
    <source>
        <dbReference type="SAM" id="Phobius"/>
    </source>
</evidence>
<evidence type="ECO:0000256" key="4">
    <source>
        <dbReference type="ARBA" id="ARBA00023136"/>
    </source>
</evidence>
<feature type="transmembrane region" description="Helical" evidence="6">
    <location>
        <begin position="104"/>
        <end position="128"/>
    </location>
</feature>
<dbReference type="PANTHER" id="PTHR23112">
    <property type="entry name" value="G PROTEIN-COUPLED RECEPTOR 157-RELATED"/>
    <property type="match status" value="1"/>
</dbReference>
<evidence type="ECO:0000313" key="7">
    <source>
        <dbReference type="EMBL" id="EMF08051.1"/>
    </source>
</evidence>
<feature type="transmembrane region" description="Helical" evidence="6">
    <location>
        <begin position="181"/>
        <end position="201"/>
    </location>
</feature>
<dbReference type="AlphaFoldDB" id="M3CWK4"/>
<feature type="compositionally biased region" description="Low complexity" evidence="5">
    <location>
        <begin position="463"/>
        <end position="475"/>
    </location>
</feature>
<proteinExistence type="predicted"/>
<dbReference type="Proteomes" id="UP000016931">
    <property type="component" value="Unassembled WGS sequence"/>
</dbReference>
<feature type="transmembrane region" description="Helical" evidence="6">
    <location>
        <begin position="331"/>
        <end position="353"/>
    </location>
</feature>
<feature type="region of interest" description="Disordered" evidence="5">
    <location>
        <begin position="489"/>
        <end position="586"/>
    </location>
</feature>
<dbReference type="HOGENOM" id="CLU_419302_0_0_1"/>
<protein>
    <submittedName>
        <fullName evidence="7">Uncharacterized protein</fullName>
    </submittedName>
</protein>
<keyword evidence="4 6" id="KW-0472">Membrane</keyword>
<evidence type="ECO:0000256" key="2">
    <source>
        <dbReference type="ARBA" id="ARBA00022692"/>
    </source>
</evidence>
<feature type="transmembrane region" description="Helical" evidence="6">
    <location>
        <begin position="62"/>
        <end position="84"/>
    </location>
</feature>
<dbReference type="GO" id="GO:0004930">
    <property type="term" value="F:G protein-coupled receptor activity"/>
    <property type="evidence" value="ECO:0007669"/>
    <property type="project" value="TreeGrafter"/>
</dbReference>
<feature type="transmembrane region" description="Helical" evidence="6">
    <location>
        <begin position="300"/>
        <end position="319"/>
    </location>
</feature>
<feature type="transmembrane region" description="Helical" evidence="6">
    <location>
        <begin position="152"/>
        <end position="169"/>
    </location>
</feature>
<keyword evidence="3 6" id="KW-1133">Transmembrane helix</keyword>
<sequence length="654" mass="71893">MALSPILQDAAALVTRENQRVVDTIGDKDPLPYRPLISINGAQYFPEPYSSPRLTPGQRVGMIPIASLGTLSVVSTLCLIAFILSRMINWKGHYRTWVGYNQYVVLVLSLLVADLVQGSGFVVSWFWIRIDMILAPSSACFAQGWLLHSGDISSGFFVLAIALHTYYTVVHGKRIGNKTFVGIVVGIWIWSIAITAAGVWMHGSQRYFTAAGSWCWVSPAFETERLWCHYVWIFAIEASTILIYSITFLFLRRKTRQLMAAEANYNNNCTPPGSGSGSSRSRRPETATIQAVNRIARLMVFYPLIYLMLTLPLSAGRMWSMSRGARATGTLYTSIAGALLASCGWVDALLYTATRKRLLKDTMPSSTGSDAAASHCCDYSNSNGEIHEECMFSSWNSTTTTEMQQMKQLQKGGSANPHHASLISDDGTIPTTTTTTPTNDFDAMTMTMKMMSSSSPSDRKEIISTSTTASTATETETIPHELFERKQSQIFSSPPPPPATATATAGAAARERTNSTEPMLSSSPSSASASTSRWGRSFSLSRSKSKSNKNWRMGMGMGRAGKTAGGSVDHQQQQQQQQQQKKNEEDEIFCTTTTTAARDDDVGEESFGGGDARGNHHHQLPEDLKLEVVVPTMPLPVYLGEKFELGNEEEEKRW</sequence>
<evidence type="ECO:0000313" key="8">
    <source>
        <dbReference type="Proteomes" id="UP000016931"/>
    </source>
</evidence>
<dbReference type="eggNOG" id="ENOG502RYZC">
    <property type="taxonomic scope" value="Eukaryota"/>
</dbReference>
<dbReference type="GO" id="GO:0005886">
    <property type="term" value="C:plasma membrane"/>
    <property type="evidence" value="ECO:0007669"/>
    <property type="project" value="TreeGrafter"/>
</dbReference>
<feature type="compositionally biased region" description="Low complexity" evidence="5">
    <location>
        <begin position="521"/>
        <end position="542"/>
    </location>
</feature>
<feature type="compositionally biased region" description="Low complexity" evidence="5">
    <location>
        <begin position="428"/>
        <end position="456"/>
    </location>
</feature>
<feature type="transmembrane region" description="Helical" evidence="6">
    <location>
        <begin position="230"/>
        <end position="251"/>
    </location>
</feature>
<feature type="region of interest" description="Disordered" evidence="5">
    <location>
        <begin position="412"/>
        <end position="475"/>
    </location>
</feature>
<reference evidence="7 8" key="1">
    <citation type="journal article" date="2012" name="PLoS Pathog.">
        <title>Diverse lifestyles and strategies of plant pathogenesis encoded in the genomes of eighteen Dothideomycetes fungi.</title>
        <authorList>
            <person name="Ohm R.A."/>
            <person name="Feau N."/>
            <person name="Henrissat B."/>
            <person name="Schoch C.L."/>
            <person name="Horwitz B.A."/>
            <person name="Barry K.W."/>
            <person name="Condon B.J."/>
            <person name="Copeland A.C."/>
            <person name="Dhillon B."/>
            <person name="Glaser F."/>
            <person name="Hesse C.N."/>
            <person name="Kosti I."/>
            <person name="LaButti K."/>
            <person name="Lindquist E.A."/>
            <person name="Lucas S."/>
            <person name="Salamov A.A."/>
            <person name="Bradshaw R.E."/>
            <person name="Ciuffetti L."/>
            <person name="Hamelin R.C."/>
            <person name="Kema G.H.J."/>
            <person name="Lawrence C."/>
            <person name="Scott J.A."/>
            <person name="Spatafora J.W."/>
            <person name="Turgeon B.G."/>
            <person name="de Wit P.J.G.M."/>
            <person name="Zhong S."/>
            <person name="Goodwin S.B."/>
            <person name="Grigoriev I.V."/>
        </authorList>
    </citation>
    <scope>NUCLEOTIDE SEQUENCE [LARGE SCALE GENOMIC DNA]</scope>
    <source>
        <strain evidence="7 8">SO2202</strain>
    </source>
</reference>
<organism evidence="7 8">
    <name type="scientific">Sphaerulina musiva (strain SO2202)</name>
    <name type="common">Poplar stem canker fungus</name>
    <name type="synonym">Septoria musiva</name>
    <dbReference type="NCBI Taxonomy" id="692275"/>
    <lineage>
        <taxon>Eukaryota</taxon>
        <taxon>Fungi</taxon>
        <taxon>Dikarya</taxon>
        <taxon>Ascomycota</taxon>
        <taxon>Pezizomycotina</taxon>
        <taxon>Dothideomycetes</taxon>
        <taxon>Dothideomycetidae</taxon>
        <taxon>Mycosphaerellales</taxon>
        <taxon>Mycosphaerellaceae</taxon>
        <taxon>Sphaerulina</taxon>
    </lineage>
</organism>
<evidence type="ECO:0000256" key="5">
    <source>
        <dbReference type="SAM" id="MobiDB-lite"/>
    </source>
</evidence>
<dbReference type="STRING" id="692275.M3CWK4"/>
<dbReference type="RefSeq" id="XP_016756172.1">
    <property type="nucleotide sequence ID" value="XM_016907389.1"/>
</dbReference>
<keyword evidence="2 6" id="KW-0812">Transmembrane</keyword>
<accession>M3CWK4</accession>
<dbReference type="PANTHER" id="PTHR23112:SF37">
    <property type="entry name" value="G PROTEIN-COUPLED RECEPTOR GPR1"/>
    <property type="match status" value="1"/>
</dbReference>
<dbReference type="Gene3D" id="1.20.1070.10">
    <property type="entry name" value="Rhodopsin 7-helix transmembrane proteins"/>
    <property type="match status" value="1"/>
</dbReference>
<keyword evidence="8" id="KW-1185">Reference proteome</keyword>
<evidence type="ECO:0000256" key="3">
    <source>
        <dbReference type="ARBA" id="ARBA00022989"/>
    </source>
</evidence>
<gene>
    <name evidence="7" type="ORF">SEPMUDRAFT_152345</name>
</gene>
<dbReference type="SUPFAM" id="SSF81321">
    <property type="entry name" value="Family A G protein-coupled receptor-like"/>
    <property type="match status" value="1"/>
</dbReference>
<dbReference type="EMBL" id="KB456272">
    <property type="protein sequence ID" value="EMF08051.1"/>
    <property type="molecule type" value="Genomic_DNA"/>
</dbReference>
<dbReference type="CDD" id="cd00637">
    <property type="entry name" value="7tm_classA_rhodopsin-like"/>
    <property type="match status" value="1"/>
</dbReference>
<dbReference type="GeneID" id="27904526"/>
<feature type="region of interest" description="Disordered" evidence="5">
    <location>
        <begin position="600"/>
        <end position="620"/>
    </location>
</feature>
<dbReference type="GO" id="GO:0007189">
    <property type="term" value="P:adenylate cyclase-activating G protein-coupled receptor signaling pathway"/>
    <property type="evidence" value="ECO:0007669"/>
    <property type="project" value="TreeGrafter"/>
</dbReference>
<dbReference type="OrthoDB" id="100006at2759"/>
<comment type="subcellular location">
    <subcellularLocation>
        <location evidence="1">Membrane</location>
        <topology evidence="1">Multi-pass membrane protein</topology>
    </subcellularLocation>
</comment>
<evidence type="ECO:0000256" key="1">
    <source>
        <dbReference type="ARBA" id="ARBA00004141"/>
    </source>
</evidence>
<name>M3CWK4_SPHMS</name>
<feature type="compositionally biased region" description="Low complexity" evidence="5">
    <location>
        <begin position="571"/>
        <end position="580"/>
    </location>
</feature>